<comment type="caution">
    <text evidence="1">The sequence shown here is derived from an EMBL/GenBank/DDBJ whole genome shotgun (WGS) entry which is preliminary data.</text>
</comment>
<gene>
    <name evidence="1" type="ORF">PsorP6_002348</name>
</gene>
<name>A0ACC0WRR7_9STRA</name>
<accession>A0ACC0WRR7</accession>
<sequence length="112" mass="12669">MKTPLDIVRSRILGVEEIEAQAIANGIETGLYKLTQLHEEHNCHGMLQNPRGSQTQHEWVKQKVEDDLFPGTQTKQLLTTCSENTVPKSGFTLLINLLRHSGMNRPRHSVNN</sequence>
<proteinExistence type="predicted"/>
<evidence type="ECO:0000313" key="1">
    <source>
        <dbReference type="EMBL" id="KAI9921287.1"/>
    </source>
</evidence>
<protein>
    <submittedName>
        <fullName evidence="1">Uncharacterized protein</fullName>
    </submittedName>
</protein>
<evidence type="ECO:0000313" key="2">
    <source>
        <dbReference type="Proteomes" id="UP001163321"/>
    </source>
</evidence>
<dbReference type="EMBL" id="CM047580">
    <property type="protein sequence ID" value="KAI9921287.1"/>
    <property type="molecule type" value="Genomic_DNA"/>
</dbReference>
<reference evidence="1 2" key="1">
    <citation type="journal article" date="2022" name="bioRxiv">
        <title>The genome of the oomycete Peronosclerospora sorghi, a cosmopolitan pathogen of maize and sorghum, is inflated with dispersed pseudogenes.</title>
        <authorList>
            <person name="Fletcher K."/>
            <person name="Martin F."/>
            <person name="Isakeit T."/>
            <person name="Cavanaugh K."/>
            <person name="Magill C."/>
            <person name="Michelmore R."/>
        </authorList>
    </citation>
    <scope>NUCLEOTIDE SEQUENCE [LARGE SCALE GENOMIC DNA]</scope>
    <source>
        <strain evidence="1">P6</strain>
    </source>
</reference>
<keyword evidence="2" id="KW-1185">Reference proteome</keyword>
<organism evidence="1 2">
    <name type="scientific">Peronosclerospora sorghi</name>
    <dbReference type="NCBI Taxonomy" id="230839"/>
    <lineage>
        <taxon>Eukaryota</taxon>
        <taxon>Sar</taxon>
        <taxon>Stramenopiles</taxon>
        <taxon>Oomycota</taxon>
        <taxon>Peronosporomycetes</taxon>
        <taxon>Peronosporales</taxon>
        <taxon>Peronosporaceae</taxon>
        <taxon>Peronosclerospora</taxon>
    </lineage>
</organism>
<dbReference type="Proteomes" id="UP001163321">
    <property type="component" value="Chromosome 1"/>
</dbReference>